<evidence type="ECO:0000256" key="10">
    <source>
        <dbReference type="ARBA" id="ARBA00023192"/>
    </source>
</evidence>
<gene>
    <name evidence="13" type="ORF">UFOPK3001_01156</name>
    <name evidence="14" type="ORF">UFOPK3954_01749</name>
</gene>
<comment type="catalytic activity">
    <reaction evidence="12">
        <text>L-serine + acetyl-CoA = O-acetyl-L-serine + CoA</text>
        <dbReference type="Rhea" id="RHEA:24560"/>
        <dbReference type="ChEBI" id="CHEBI:33384"/>
        <dbReference type="ChEBI" id="CHEBI:57287"/>
        <dbReference type="ChEBI" id="CHEBI:57288"/>
        <dbReference type="ChEBI" id="CHEBI:58340"/>
        <dbReference type="EC" id="2.3.1.30"/>
    </reaction>
</comment>
<evidence type="ECO:0000256" key="12">
    <source>
        <dbReference type="ARBA" id="ARBA00049486"/>
    </source>
</evidence>
<dbReference type="InterPro" id="IPR018357">
    <property type="entry name" value="Hexapep_transf_CS"/>
</dbReference>
<organism evidence="14">
    <name type="scientific">freshwater metagenome</name>
    <dbReference type="NCBI Taxonomy" id="449393"/>
    <lineage>
        <taxon>unclassified sequences</taxon>
        <taxon>metagenomes</taxon>
        <taxon>ecological metagenomes</taxon>
    </lineage>
</organism>
<comment type="similarity">
    <text evidence="3">Belongs to the transferase hexapeptide repeat family.</text>
</comment>
<dbReference type="EC" id="2.3.1.30" evidence="4"/>
<dbReference type="InterPro" id="IPR005881">
    <property type="entry name" value="Ser_O-AcTrfase"/>
</dbReference>
<evidence type="ECO:0000256" key="1">
    <source>
        <dbReference type="ARBA" id="ARBA00004496"/>
    </source>
</evidence>
<dbReference type="InterPro" id="IPR045304">
    <property type="entry name" value="LbH_SAT"/>
</dbReference>
<protein>
    <recommendedName>
        <fullName evidence="5">Serine acetyltransferase</fullName>
        <ecNumber evidence="4">2.3.1.30</ecNumber>
    </recommendedName>
</protein>
<dbReference type="CDD" id="cd03354">
    <property type="entry name" value="LbH_SAT"/>
    <property type="match status" value="1"/>
</dbReference>
<dbReference type="Gene3D" id="1.10.3130.10">
    <property type="entry name" value="serine acetyltransferase, domain 1"/>
    <property type="match status" value="1"/>
</dbReference>
<reference evidence="14" key="1">
    <citation type="submission" date="2020-05" db="EMBL/GenBank/DDBJ databases">
        <authorList>
            <person name="Chiriac C."/>
            <person name="Salcher M."/>
            <person name="Ghai R."/>
            <person name="Kavagutti S V."/>
        </authorList>
    </citation>
    <scope>NUCLEOTIDE SEQUENCE</scope>
</reference>
<dbReference type="GO" id="GO:0006535">
    <property type="term" value="P:cysteine biosynthetic process from serine"/>
    <property type="evidence" value="ECO:0007669"/>
    <property type="project" value="InterPro"/>
</dbReference>
<keyword evidence="9" id="KW-0677">Repeat</keyword>
<dbReference type="NCBIfam" id="NF041874">
    <property type="entry name" value="EPS_EpsC"/>
    <property type="match status" value="1"/>
</dbReference>
<keyword evidence="10" id="KW-0198">Cysteine biosynthesis</keyword>
<proteinExistence type="inferred from homology"/>
<evidence type="ECO:0000256" key="4">
    <source>
        <dbReference type="ARBA" id="ARBA00013266"/>
    </source>
</evidence>
<evidence type="ECO:0000256" key="5">
    <source>
        <dbReference type="ARBA" id="ARBA00018522"/>
    </source>
</evidence>
<dbReference type="Pfam" id="PF00132">
    <property type="entry name" value="Hexapep"/>
    <property type="match status" value="1"/>
</dbReference>
<evidence type="ECO:0000256" key="9">
    <source>
        <dbReference type="ARBA" id="ARBA00022737"/>
    </source>
</evidence>
<dbReference type="AlphaFoldDB" id="A0A6J7P7C4"/>
<dbReference type="GO" id="GO:0005737">
    <property type="term" value="C:cytoplasm"/>
    <property type="evidence" value="ECO:0007669"/>
    <property type="project" value="UniProtKB-SubCell"/>
</dbReference>
<keyword evidence="8" id="KW-0808">Transferase</keyword>
<evidence type="ECO:0000256" key="7">
    <source>
        <dbReference type="ARBA" id="ARBA00022605"/>
    </source>
</evidence>
<dbReference type="Gene3D" id="2.160.10.10">
    <property type="entry name" value="Hexapeptide repeat proteins"/>
    <property type="match status" value="1"/>
</dbReference>
<dbReference type="InterPro" id="IPR042122">
    <property type="entry name" value="Ser_AcTrfase_N_sf"/>
</dbReference>
<evidence type="ECO:0000256" key="6">
    <source>
        <dbReference type="ARBA" id="ARBA00022490"/>
    </source>
</evidence>
<evidence type="ECO:0000313" key="14">
    <source>
        <dbReference type="EMBL" id="CAB5001217.1"/>
    </source>
</evidence>
<dbReference type="SUPFAM" id="SSF51161">
    <property type="entry name" value="Trimeric LpxA-like enzymes"/>
    <property type="match status" value="1"/>
</dbReference>
<evidence type="ECO:0000256" key="11">
    <source>
        <dbReference type="ARBA" id="ARBA00023315"/>
    </source>
</evidence>
<sequence length="232" mass="24843">MSTWRRDLAAARERDPAARSSFEVALLYPGVHAVWAHRVAHRLWKRDHRFLARMLSQLARNRTGIEIHPGATLGPGLFIDHGMGVVIGETAEVGENVTLYHGVTLGGTTLDRGKRHPTIGDRVIIGAGAKVLGAIEIGADSRIGANAVVVRPVPRNSVVVGVPGQIVSRSRATTGVPEPDLDEVELPDLVGASLKSLLKRVDELETTVTGHTSVDAIRPSTEGVWSGLDFSI</sequence>
<evidence type="ECO:0000313" key="13">
    <source>
        <dbReference type="EMBL" id="CAB4804453.1"/>
    </source>
</evidence>
<keyword evidence="7" id="KW-0028">Amino-acid biosynthesis</keyword>
<dbReference type="InterPro" id="IPR053376">
    <property type="entry name" value="Serine_acetyltransferase"/>
</dbReference>
<dbReference type="InterPro" id="IPR001451">
    <property type="entry name" value="Hexapep"/>
</dbReference>
<keyword evidence="6" id="KW-0963">Cytoplasm</keyword>
<name>A0A6J7P7C4_9ZZZZ</name>
<evidence type="ECO:0000256" key="3">
    <source>
        <dbReference type="ARBA" id="ARBA00007274"/>
    </source>
</evidence>
<dbReference type="EMBL" id="CAFBON010000206">
    <property type="protein sequence ID" value="CAB5001217.1"/>
    <property type="molecule type" value="Genomic_DNA"/>
</dbReference>
<comment type="subcellular location">
    <subcellularLocation>
        <location evidence="1">Cytoplasm</location>
    </subcellularLocation>
</comment>
<dbReference type="InterPro" id="IPR011004">
    <property type="entry name" value="Trimer_LpxA-like_sf"/>
</dbReference>
<keyword evidence="11" id="KW-0012">Acyltransferase</keyword>
<dbReference type="PANTHER" id="PTHR42811">
    <property type="entry name" value="SERINE ACETYLTRANSFERASE"/>
    <property type="match status" value="1"/>
</dbReference>
<dbReference type="EMBL" id="CAFAAJ010000064">
    <property type="protein sequence ID" value="CAB4804453.1"/>
    <property type="molecule type" value="Genomic_DNA"/>
</dbReference>
<comment type="pathway">
    <text evidence="2">Amino-acid biosynthesis; L-cysteine biosynthesis; L-cysteine from L-serine: step 1/2.</text>
</comment>
<dbReference type="NCBIfam" id="TIGR01172">
    <property type="entry name" value="cysE"/>
    <property type="match status" value="1"/>
</dbReference>
<dbReference type="FunFam" id="1.10.3130.10:FF:000003">
    <property type="entry name" value="Serine acetyltransferase"/>
    <property type="match status" value="1"/>
</dbReference>
<dbReference type="FunFam" id="2.160.10.10:FF:000007">
    <property type="entry name" value="Serine acetyltransferase"/>
    <property type="match status" value="1"/>
</dbReference>
<accession>A0A6J7P7C4</accession>
<evidence type="ECO:0000256" key="8">
    <source>
        <dbReference type="ARBA" id="ARBA00022679"/>
    </source>
</evidence>
<dbReference type="GO" id="GO:0009001">
    <property type="term" value="F:serine O-acetyltransferase activity"/>
    <property type="evidence" value="ECO:0007669"/>
    <property type="project" value="UniProtKB-EC"/>
</dbReference>
<evidence type="ECO:0000256" key="2">
    <source>
        <dbReference type="ARBA" id="ARBA00004876"/>
    </source>
</evidence>
<dbReference type="PROSITE" id="PS00101">
    <property type="entry name" value="HEXAPEP_TRANSFERASES"/>
    <property type="match status" value="1"/>
</dbReference>